<dbReference type="InterPro" id="IPR013663">
    <property type="entry name" value="Helicase_SWF/SNF/SWI_bac"/>
</dbReference>
<dbReference type="Proteomes" id="UP001057375">
    <property type="component" value="Unassembled WGS sequence"/>
</dbReference>
<name>A0ABQ5KM61_9EUKA</name>
<feature type="domain" description="Helicase SWF/SNF/SWI type bacterial" evidence="1">
    <location>
        <begin position="148"/>
        <end position="461"/>
    </location>
</feature>
<evidence type="ECO:0000313" key="2">
    <source>
        <dbReference type="EMBL" id="GKT33604.1"/>
    </source>
</evidence>
<evidence type="ECO:0000313" key="3">
    <source>
        <dbReference type="Proteomes" id="UP001057375"/>
    </source>
</evidence>
<protein>
    <submittedName>
        <fullName evidence="2">DEAD/DEAH box helicase</fullName>
    </submittedName>
</protein>
<keyword evidence="2" id="KW-0378">Hydrolase</keyword>
<feature type="non-terminal residue" evidence="2">
    <location>
        <position position="1"/>
    </location>
</feature>
<organism evidence="2 3">
    <name type="scientific">Aduncisulcus paluster</name>
    <dbReference type="NCBI Taxonomy" id="2918883"/>
    <lineage>
        <taxon>Eukaryota</taxon>
        <taxon>Metamonada</taxon>
        <taxon>Carpediemonas-like organisms</taxon>
        <taxon>Aduncisulcus</taxon>
    </lineage>
</organism>
<dbReference type="Pfam" id="PF08455">
    <property type="entry name" value="SNF2_assoc"/>
    <property type="match status" value="1"/>
</dbReference>
<sequence>PTVYDGKIPVRAVNTPQSQEIDEDSKVDNLLRVFEHVLDDSKKTPIRVEFQLEFNDQVDLYGYSAALSLRIGEDRLYIVKDIKNFLKCVAEEETEFFSKNFEFNGKIHTFDSASLQAINMLVDIYEDEAIRENSRFINDKTSHVFDRKHILLSSNRFLKLIKLVNHNNLYITDGTNVYSAKIVEDSPSFDFHIDDFEEQICLRLYDDYKIRPADKAFKILFNGLDTLYLTKRQDRSALMKVHELFHLSSEILLPMNRIEDLANTVFPVLKKVGKLHLSELLSDRMVERNLEKRLFVDYGKEGISIRVQFAYGDVHFDPAEERSDVKRSKLEKSDDIIVRDTAEEKKFLSQFSSRVFKTTEKGYLVSGDHNEYLFLSDYAPVLMETAVVYATDAYRKKRVISDAKIHQSVRLSSGEDYLEYNFAIDGLGEKELKDVLKAYRQKKNYYKLKEGGFISLKNDSF</sequence>
<keyword evidence="3" id="KW-1185">Reference proteome</keyword>
<comment type="caution">
    <text evidence="2">The sequence shown here is derived from an EMBL/GenBank/DDBJ whole genome shotgun (WGS) entry which is preliminary data.</text>
</comment>
<reference evidence="2" key="1">
    <citation type="submission" date="2022-03" db="EMBL/GenBank/DDBJ databases">
        <title>Draft genome sequence of Aduncisulcus paluster, a free-living microaerophilic Fornicata.</title>
        <authorList>
            <person name="Yuyama I."/>
            <person name="Kume K."/>
            <person name="Tamura T."/>
            <person name="Inagaki Y."/>
            <person name="Hashimoto T."/>
        </authorList>
    </citation>
    <scope>NUCLEOTIDE SEQUENCE</scope>
    <source>
        <strain evidence="2">NY0171</strain>
    </source>
</reference>
<proteinExistence type="predicted"/>
<evidence type="ECO:0000259" key="1">
    <source>
        <dbReference type="Pfam" id="PF08455"/>
    </source>
</evidence>
<keyword evidence="2" id="KW-0547">Nucleotide-binding</keyword>
<feature type="non-terminal residue" evidence="2">
    <location>
        <position position="461"/>
    </location>
</feature>
<dbReference type="EMBL" id="BQXS01010348">
    <property type="protein sequence ID" value="GKT33604.1"/>
    <property type="molecule type" value="Genomic_DNA"/>
</dbReference>
<keyword evidence="2" id="KW-0067">ATP-binding</keyword>
<gene>
    <name evidence="2" type="ORF">ADUPG1_007450</name>
</gene>
<dbReference type="GO" id="GO:0004386">
    <property type="term" value="F:helicase activity"/>
    <property type="evidence" value="ECO:0007669"/>
    <property type="project" value="UniProtKB-KW"/>
</dbReference>
<keyword evidence="2" id="KW-0347">Helicase</keyword>
<accession>A0ABQ5KM61</accession>